<feature type="domain" description="Protein kinase" evidence="17">
    <location>
        <begin position="486"/>
        <end position="771"/>
    </location>
</feature>
<dbReference type="PANTHER" id="PTHR27002:SF1082">
    <property type="entry name" value="OS06G0693000 PROTEIN"/>
    <property type="match status" value="1"/>
</dbReference>
<dbReference type="Pfam" id="PF07714">
    <property type="entry name" value="PK_Tyr_Ser-Thr"/>
    <property type="match status" value="1"/>
</dbReference>
<dbReference type="PIRSF" id="PIRSF000641">
    <property type="entry name" value="SRK"/>
    <property type="match status" value="1"/>
</dbReference>
<dbReference type="FunFam" id="1.10.510.10:FF:000467">
    <property type="entry name" value="Liguleless narrow1"/>
    <property type="match status" value="1"/>
</dbReference>
<dbReference type="PROSITE" id="PS50927">
    <property type="entry name" value="BULB_LECTIN"/>
    <property type="match status" value="1"/>
</dbReference>
<comment type="catalytic activity">
    <reaction evidence="14">
        <text>L-threonyl-[protein] + ATP = O-phospho-L-threonyl-[protein] + ADP + H(+)</text>
        <dbReference type="Rhea" id="RHEA:46608"/>
        <dbReference type="Rhea" id="RHEA-COMP:11060"/>
        <dbReference type="Rhea" id="RHEA-COMP:11605"/>
        <dbReference type="ChEBI" id="CHEBI:15378"/>
        <dbReference type="ChEBI" id="CHEBI:30013"/>
        <dbReference type="ChEBI" id="CHEBI:30616"/>
        <dbReference type="ChEBI" id="CHEBI:61977"/>
        <dbReference type="ChEBI" id="CHEBI:456216"/>
        <dbReference type="EC" id="2.7.11.1"/>
    </reaction>
</comment>
<feature type="domain" description="Bulb-type lectin" evidence="18">
    <location>
        <begin position="27"/>
        <end position="151"/>
    </location>
</feature>
<dbReference type="EMBL" id="JADFTS010000009">
    <property type="protein sequence ID" value="KAF9587702.1"/>
    <property type="molecule type" value="Genomic_DNA"/>
</dbReference>
<evidence type="ECO:0000256" key="4">
    <source>
        <dbReference type="ARBA" id="ARBA00022679"/>
    </source>
</evidence>
<feature type="binding site" evidence="15">
    <location>
        <position position="514"/>
    </location>
    <ligand>
        <name>ATP</name>
        <dbReference type="ChEBI" id="CHEBI:30616"/>
    </ligand>
</feature>
<evidence type="ECO:0000256" key="15">
    <source>
        <dbReference type="PROSITE-ProRule" id="PRU10141"/>
    </source>
</evidence>
<dbReference type="FunFam" id="3.30.200.20:FF:000145">
    <property type="entry name" value="receptor-like serine/threonine-protein kinase SD1-8"/>
    <property type="match status" value="1"/>
</dbReference>
<dbReference type="SMART" id="SM00473">
    <property type="entry name" value="PAN_AP"/>
    <property type="match status" value="1"/>
</dbReference>
<keyword evidence="13" id="KW-0325">Glycoprotein</keyword>
<dbReference type="GO" id="GO:0048544">
    <property type="term" value="P:recognition of pollen"/>
    <property type="evidence" value="ECO:0007669"/>
    <property type="project" value="InterPro"/>
</dbReference>
<dbReference type="PROSITE" id="PS00107">
    <property type="entry name" value="PROTEIN_KINASE_ATP"/>
    <property type="match status" value="1"/>
</dbReference>
<keyword evidence="6" id="KW-0732">Signal</keyword>
<evidence type="ECO:0000256" key="9">
    <source>
        <dbReference type="ARBA" id="ARBA00022840"/>
    </source>
</evidence>
<comment type="catalytic activity">
    <reaction evidence="14">
        <text>L-seryl-[protein] + ATP = O-phospho-L-seryl-[protein] + ADP + H(+)</text>
        <dbReference type="Rhea" id="RHEA:17989"/>
        <dbReference type="Rhea" id="RHEA-COMP:9863"/>
        <dbReference type="Rhea" id="RHEA-COMP:11604"/>
        <dbReference type="ChEBI" id="CHEBI:15378"/>
        <dbReference type="ChEBI" id="CHEBI:29999"/>
        <dbReference type="ChEBI" id="CHEBI:30616"/>
        <dbReference type="ChEBI" id="CHEBI:83421"/>
        <dbReference type="ChEBI" id="CHEBI:456216"/>
        <dbReference type="EC" id="2.7.11.1"/>
    </reaction>
</comment>
<evidence type="ECO:0000256" key="12">
    <source>
        <dbReference type="ARBA" id="ARBA00023157"/>
    </source>
</evidence>
<proteinExistence type="inferred from homology"/>
<dbReference type="CDD" id="cd00028">
    <property type="entry name" value="B_lectin"/>
    <property type="match status" value="1"/>
</dbReference>
<dbReference type="SMART" id="SM00220">
    <property type="entry name" value="S_TKc"/>
    <property type="match status" value="1"/>
</dbReference>
<comment type="similarity">
    <text evidence="14">Belongs to the protein kinase superfamily. Ser/Thr protein kinase family.</text>
</comment>
<organism evidence="20 21">
    <name type="scientific">Coptis chinensis</name>
    <dbReference type="NCBI Taxonomy" id="261450"/>
    <lineage>
        <taxon>Eukaryota</taxon>
        <taxon>Viridiplantae</taxon>
        <taxon>Streptophyta</taxon>
        <taxon>Embryophyta</taxon>
        <taxon>Tracheophyta</taxon>
        <taxon>Spermatophyta</taxon>
        <taxon>Magnoliopsida</taxon>
        <taxon>Ranunculales</taxon>
        <taxon>Ranunculaceae</taxon>
        <taxon>Coptidoideae</taxon>
        <taxon>Coptis</taxon>
    </lineage>
</organism>
<comment type="caution">
    <text evidence="20">The sequence shown here is derived from an EMBL/GenBank/DDBJ whole genome shotgun (WGS) entry which is preliminary data.</text>
</comment>
<dbReference type="Pfam" id="PF11883">
    <property type="entry name" value="DUF3403"/>
    <property type="match status" value="1"/>
</dbReference>
<dbReference type="GO" id="GO:0005886">
    <property type="term" value="C:plasma membrane"/>
    <property type="evidence" value="ECO:0007669"/>
    <property type="project" value="UniProtKB-SubCell"/>
</dbReference>
<dbReference type="PANTHER" id="PTHR27002">
    <property type="entry name" value="RECEPTOR-LIKE SERINE/THREONINE-PROTEIN KINASE SD1-8"/>
    <property type="match status" value="1"/>
</dbReference>
<evidence type="ECO:0000313" key="20">
    <source>
        <dbReference type="EMBL" id="KAF9587702.1"/>
    </source>
</evidence>
<keyword evidence="9 14" id="KW-0067">ATP-binding</keyword>
<dbReference type="Pfam" id="PF00954">
    <property type="entry name" value="S_locus_glycop"/>
    <property type="match status" value="1"/>
</dbReference>
<keyword evidence="2" id="KW-1003">Cell membrane</keyword>
<dbReference type="SUPFAM" id="SSF56112">
    <property type="entry name" value="Protein kinase-like (PK-like)"/>
    <property type="match status" value="1"/>
</dbReference>
<evidence type="ECO:0000256" key="6">
    <source>
        <dbReference type="ARBA" id="ARBA00022729"/>
    </source>
</evidence>
<dbReference type="Proteomes" id="UP000631114">
    <property type="component" value="Unassembled WGS sequence"/>
</dbReference>
<evidence type="ECO:0000256" key="5">
    <source>
        <dbReference type="ARBA" id="ARBA00022692"/>
    </source>
</evidence>
<evidence type="ECO:0000256" key="14">
    <source>
        <dbReference type="PIRNR" id="PIRNR000641"/>
    </source>
</evidence>
<dbReference type="AlphaFoldDB" id="A0A835GX10"/>
<accession>A0A835GX10</accession>
<dbReference type="InterPro" id="IPR024171">
    <property type="entry name" value="SRK-like_kinase"/>
</dbReference>
<dbReference type="InterPro" id="IPR001480">
    <property type="entry name" value="Bulb-type_lectin_dom"/>
</dbReference>
<keyword evidence="4 14" id="KW-0808">Transferase</keyword>
<evidence type="ECO:0000256" key="10">
    <source>
        <dbReference type="ARBA" id="ARBA00022989"/>
    </source>
</evidence>
<gene>
    <name evidence="20" type="ORF">IFM89_004679</name>
</gene>
<evidence type="ECO:0000313" key="21">
    <source>
        <dbReference type="Proteomes" id="UP000631114"/>
    </source>
</evidence>
<dbReference type="InterPro" id="IPR008271">
    <property type="entry name" value="Ser/Thr_kinase_AS"/>
</dbReference>
<evidence type="ECO:0000256" key="11">
    <source>
        <dbReference type="ARBA" id="ARBA00023136"/>
    </source>
</evidence>
<keyword evidence="21" id="KW-1185">Reference proteome</keyword>
<keyword evidence="11" id="KW-0472">Membrane</keyword>
<dbReference type="InterPro" id="IPR036426">
    <property type="entry name" value="Bulb-type_lectin_dom_sf"/>
</dbReference>
<evidence type="ECO:0000256" key="1">
    <source>
        <dbReference type="ARBA" id="ARBA00004251"/>
    </source>
</evidence>
<dbReference type="FunFam" id="2.90.10.10:FF:000001">
    <property type="entry name" value="G-type lectin S-receptor-like serine/threonine-protein kinase"/>
    <property type="match status" value="1"/>
</dbReference>
<dbReference type="InterPro" id="IPR011009">
    <property type="entry name" value="Kinase-like_dom_sf"/>
</dbReference>
<keyword evidence="10" id="KW-1133">Transmembrane helix</keyword>
<evidence type="ECO:0000256" key="8">
    <source>
        <dbReference type="ARBA" id="ARBA00022777"/>
    </source>
</evidence>
<feature type="domain" description="Apple" evidence="19">
    <location>
        <begin position="352"/>
        <end position="436"/>
    </location>
</feature>
<dbReference type="PROSITE" id="PS00108">
    <property type="entry name" value="PROTEIN_KINASE_ST"/>
    <property type="match status" value="1"/>
</dbReference>
<dbReference type="Gene3D" id="2.90.10.10">
    <property type="entry name" value="Bulb-type lectin domain"/>
    <property type="match status" value="1"/>
</dbReference>
<dbReference type="EC" id="2.7.11.1" evidence="14"/>
<dbReference type="InterPro" id="IPR003609">
    <property type="entry name" value="Pan_app"/>
</dbReference>
<evidence type="ECO:0000256" key="2">
    <source>
        <dbReference type="ARBA" id="ARBA00022475"/>
    </source>
</evidence>
<dbReference type="Gene3D" id="1.10.510.10">
    <property type="entry name" value="Transferase(Phosphotransferase) domain 1"/>
    <property type="match status" value="1"/>
</dbReference>
<name>A0A835GX10_9MAGN</name>
<evidence type="ECO:0000259" key="17">
    <source>
        <dbReference type="PROSITE" id="PS50011"/>
    </source>
</evidence>
<dbReference type="Pfam" id="PF01453">
    <property type="entry name" value="B_lectin"/>
    <property type="match status" value="1"/>
</dbReference>
<dbReference type="InterPro" id="IPR001245">
    <property type="entry name" value="Ser-Thr/Tyr_kinase_cat_dom"/>
</dbReference>
<dbReference type="Gene3D" id="3.30.200.20">
    <property type="entry name" value="Phosphorylase Kinase, domain 1"/>
    <property type="match status" value="1"/>
</dbReference>
<keyword evidence="12" id="KW-1015">Disulfide bond</keyword>
<dbReference type="PROSITE" id="PS50011">
    <property type="entry name" value="PROTEIN_KINASE_DOM"/>
    <property type="match status" value="1"/>
</dbReference>
<evidence type="ECO:0000256" key="7">
    <source>
        <dbReference type="ARBA" id="ARBA00022741"/>
    </source>
</evidence>
<keyword evidence="8 14" id="KW-0418">Kinase</keyword>
<dbReference type="PROSITE" id="PS50948">
    <property type="entry name" value="PAN"/>
    <property type="match status" value="1"/>
</dbReference>
<feature type="region of interest" description="Disordered" evidence="16">
    <location>
        <begin position="766"/>
        <end position="789"/>
    </location>
</feature>
<dbReference type="GO" id="GO:0005524">
    <property type="term" value="F:ATP binding"/>
    <property type="evidence" value="ECO:0007669"/>
    <property type="project" value="UniProtKB-UniRule"/>
</dbReference>
<dbReference type="InterPro" id="IPR021820">
    <property type="entry name" value="S-locus_recpt_kinase_C"/>
</dbReference>
<evidence type="ECO:0000259" key="19">
    <source>
        <dbReference type="PROSITE" id="PS50948"/>
    </source>
</evidence>
<evidence type="ECO:0000259" key="18">
    <source>
        <dbReference type="PROSITE" id="PS50927"/>
    </source>
</evidence>
<sequence length="803" mass="90737">MDIKKTPLSFFLLVIIFVFIHNFCFAIDTISSAEVIRDSDSDTITSLNETFELGFFRPGNSSNRYVGIWFSTLPGDIAIVWVGNRDNPLTDSSGVLRISSDGNLVVLDGRQKVVWTTNVSVGTNSSRAELMESGNLVLREVNSRGSNVSNTGRIFWQSFEHPTHTLLQEMKFGANVRTGEKEIITSWKTDSDPSEGRFHLELEPLNIPQFVLWSGSQRHWRSGPWGGNKFLGIERMNDLYLNGFSVNRADQEGYVYALLSYVKKPFFERYVLNSIGRITGTIFDEGENRWVEDWSAPLTQCDFYGKCGSFGFCNLLSSPICSCLKGYEPKSIEEWNNGNWSSGCFRSSPLQCERNNTNSDEGKDDGFLKHEKMKVPDFVNSERAPDMEECKRTCLRKCSCIAYSYRSGVGCMLWHGNLVDTEEFSTDGVDLYIRAAYTELGKRKKYMEVVALGKSDKVKNFTDSEEIDPELPIFKYEQLAVATNHFSFGNKLGEGGFGSVYMGKLPSGQEIAVKRLSKSSGQGTEEFKNEVVVISRLQHRNLVKLLGCCVEGVEKMLIYEYMPNKSLDAFLFDPTKKALLDWGKCFQIIQGIGRGIIYLHRDSRLRVIHRDLKPSNILLDRDLIPKISDFGMARIFGGEQLQANTRRVVGTYGYMSPEYAMEGLFSEKSDVYSFGVLLLEIVSGMRNTSFYHHEESLSLIKHVWKIWKEDRTQEIIDPAISEQSVEEILRCIHVGLLSVQDFPKDRPSMAFILSMLTSEITNLPTPKEPAFSARQTTSDSESSQSGHKKCSVNLVSITTLEGR</sequence>
<keyword evidence="7 14" id="KW-0547">Nucleotide-binding</keyword>
<comment type="subcellular location">
    <subcellularLocation>
        <location evidence="1">Cell membrane</location>
        <topology evidence="1">Single-pass type I membrane protein</topology>
    </subcellularLocation>
</comment>
<keyword evidence="5" id="KW-0812">Transmembrane</keyword>
<evidence type="ECO:0000256" key="16">
    <source>
        <dbReference type="SAM" id="MobiDB-lite"/>
    </source>
</evidence>
<protein>
    <recommendedName>
        <fullName evidence="14">Receptor-like serine/threonine-protein kinase</fullName>
        <ecNumber evidence="14">2.7.11.1</ecNumber>
    </recommendedName>
</protein>
<dbReference type="SMART" id="SM00108">
    <property type="entry name" value="B_lectin"/>
    <property type="match status" value="1"/>
</dbReference>
<dbReference type="Pfam" id="PF08276">
    <property type="entry name" value="PAN_2"/>
    <property type="match status" value="1"/>
</dbReference>
<evidence type="ECO:0000256" key="13">
    <source>
        <dbReference type="ARBA" id="ARBA00023180"/>
    </source>
</evidence>
<reference evidence="20 21" key="1">
    <citation type="submission" date="2020-10" db="EMBL/GenBank/DDBJ databases">
        <title>The Coptis chinensis genome and diversification of protoberbering-type alkaloids.</title>
        <authorList>
            <person name="Wang B."/>
            <person name="Shu S."/>
            <person name="Song C."/>
            <person name="Liu Y."/>
        </authorList>
    </citation>
    <scope>NUCLEOTIDE SEQUENCE [LARGE SCALE GENOMIC DNA]</scope>
    <source>
        <strain evidence="20">HL-2020</strain>
        <tissue evidence="20">Leaf</tissue>
    </source>
</reference>
<evidence type="ECO:0000256" key="3">
    <source>
        <dbReference type="ARBA" id="ARBA00022527"/>
    </source>
</evidence>
<dbReference type="SUPFAM" id="SSF51110">
    <property type="entry name" value="alpha-D-mannose-specific plant lectins"/>
    <property type="match status" value="1"/>
</dbReference>
<dbReference type="GO" id="GO:0004674">
    <property type="term" value="F:protein serine/threonine kinase activity"/>
    <property type="evidence" value="ECO:0007669"/>
    <property type="project" value="UniProtKB-KW"/>
</dbReference>
<dbReference type="CDD" id="cd01098">
    <property type="entry name" value="PAN_AP_plant"/>
    <property type="match status" value="1"/>
</dbReference>
<dbReference type="InterPro" id="IPR017441">
    <property type="entry name" value="Protein_kinase_ATP_BS"/>
</dbReference>
<keyword evidence="3 14" id="KW-0723">Serine/threonine-protein kinase</keyword>
<dbReference type="InterPro" id="IPR000719">
    <property type="entry name" value="Prot_kinase_dom"/>
</dbReference>
<dbReference type="OrthoDB" id="1934880at2759"/>
<feature type="compositionally biased region" description="Polar residues" evidence="16">
    <location>
        <begin position="773"/>
        <end position="785"/>
    </location>
</feature>
<dbReference type="InterPro" id="IPR000858">
    <property type="entry name" value="S_locus_glycoprot_dom"/>
</dbReference>